<feature type="region of interest" description="Disordered" evidence="1">
    <location>
        <begin position="702"/>
        <end position="764"/>
    </location>
</feature>
<evidence type="ECO:0000256" key="1">
    <source>
        <dbReference type="SAM" id="MobiDB-lite"/>
    </source>
</evidence>
<evidence type="ECO:0000259" key="2">
    <source>
        <dbReference type="Pfam" id="PF01935"/>
    </source>
</evidence>
<proteinExistence type="predicted"/>
<dbReference type="Pfam" id="PF01935">
    <property type="entry name" value="DUF87"/>
    <property type="match status" value="1"/>
</dbReference>
<dbReference type="Gene3D" id="3.40.50.300">
    <property type="entry name" value="P-loop containing nucleotide triphosphate hydrolases"/>
    <property type="match status" value="2"/>
</dbReference>
<feature type="compositionally biased region" description="Basic and acidic residues" evidence="1">
    <location>
        <begin position="659"/>
        <end position="668"/>
    </location>
</feature>
<evidence type="ECO:0000313" key="4">
    <source>
        <dbReference type="Proteomes" id="UP000215405"/>
    </source>
</evidence>
<dbReference type="PANTHER" id="PTHR42957">
    <property type="entry name" value="HELICASE MJ1565-RELATED"/>
    <property type="match status" value="1"/>
</dbReference>
<name>A0A231UWV0_9HYPH</name>
<evidence type="ECO:0000313" key="3">
    <source>
        <dbReference type="EMBL" id="OXT00364.1"/>
    </source>
</evidence>
<comment type="caution">
    <text evidence="3">The sequence shown here is derived from an EMBL/GenBank/DDBJ whole genome shotgun (WGS) entry which is preliminary data.</text>
</comment>
<gene>
    <name evidence="3" type="ORF">B7H23_09505</name>
</gene>
<dbReference type="InterPro" id="IPR027417">
    <property type="entry name" value="P-loop_NTPase"/>
</dbReference>
<dbReference type="Proteomes" id="UP000215405">
    <property type="component" value="Unassembled WGS sequence"/>
</dbReference>
<sequence>MPGGYATLPMRGPTSTIRIEIMTRIKHEQCLPSRDAGHRTIGVQAASRLLTGFWQRRSYSLRARRRPAARFGTKMDKPSTHFPAATGERLKADGRRENGFLDDNGKFVKRNRAEGYVIQCDGNNAIIMAKGGGDAAGSDDYWAVGQMISVRVNENRIVGFVYKVDTVAEAWDPKAINQLRVVIEIVGEVRQTENGAPVFSRGVTTYPYMGAVAHRIRAIDLEAMYTSENGGLAIGTLSQDERVSATIDVEKLLSRHFAVVGSTGVGKSTAIALLLRKIVEIRPQLRALVLDPHNEFAAAFGDKALTIDANQLDLPYWMFRFEEFIEVIYRGRPAPVDERDALQDLIPLAKQRYESGGRPEASVLVRNQQEISNHTADTPVPYRMQDLLALIDERIGQLEGKEDRPHLRAIRNRLRTLLFDNRFQFMFGRNAVSDCMQATLAKVFRLPIDGKPICVFEMSNLPSEVVNAVVSVLCRIAFELATSSDGSIETLVLCEEAHRYIPADKSAGFLPTRLAISRIAKEGRKYGVHLGIVTQRPGELDQTILSQCSTIFAMRLANEYDQEIIRRASVGAAKSTLSFLSSIANRECIAFGEAFQTPMRMQFENLPGEHLPGAHIYEQRDAIANGKKAPNLGKVIARLRTEGAAEDGNGKVSWSAPARETEGQDRGADPGGQDMLSRVRARVLLADGDANDEGADNAQLQTNADASKKAHRPVVPSGPSAQSPKPEPRAANDKQRTSRFDLSDRSAAGRTTNNDLMKQFRPKR</sequence>
<dbReference type="AlphaFoldDB" id="A0A231UWV0"/>
<dbReference type="InterPro" id="IPR008571">
    <property type="entry name" value="HerA-like"/>
</dbReference>
<dbReference type="EMBL" id="NBYO01000002">
    <property type="protein sequence ID" value="OXT00364.1"/>
    <property type="molecule type" value="Genomic_DNA"/>
</dbReference>
<protein>
    <recommendedName>
        <fullName evidence="2">Helicase HerA central domain-containing protein</fullName>
    </recommendedName>
</protein>
<dbReference type="PANTHER" id="PTHR42957:SF1">
    <property type="entry name" value="HELICASE MJ1565-RELATED"/>
    <property type="match status" value="1"/>
</dbReference>
<feature type="region of interest" description="Disordered" evidence="1">
    <location>
        <begin position="646"/>
        <end position="674"/>
    </location>
</feature>
<dbReference type="SUPFAM" id="SSF52540">
    <property type="entry name" value="P-loop containing nucleoside triphosphate hydrolases"/>
    <property type="match status" value="1"/>
</dbReference>
<feature type="compositionally biased region" description="Basic and acidic residues" evidence="1">
    <location>
        <begin position="726"/>
        <end position="744"/>
    </location>
</feature>
<accession>A0A231UWV0</accession>
<feature type="domain" description="Helicase HerA central" evidence="2">
    <location>
        <begin position="233"/>
        <end position="475"/>
    </location>
</feature>
<organism evidence="3 4">
    <name type="scientific">Notoacmeibacter marinus</name>
    <dbReference type="NCBI Taxonomy" id="1876515"/>
    <lineage>
        <taxon>Bacteria</taxon>
        <taxon>Pseudomonadati</taxon>
        <taxon>Pseudomonadota</taxon>
        <taxon>Alphaproteobacteria</taxon>
        <taxon>Hyphomicrobiales</taxon>
        <taxon>Notoacmeibacteraceae</taxon>
        <taxon>Notoacmeibacter</taxon>
    </lineage>
</organism>
<keyword evidence="4" id="KW-1185">Reference proteome</keyword>
<dbReference type="InterPro" id="IPR002789">
    <property type="entry name" value="HerA_central"/>
</dbReference>
<reference evidence="4" key="1">
    <citation type="journal article" date="2017" name="Int. J. Syst. Evol. Microbiol.">
        <title>Notoacmeibacter marinus gen. nov., sp. nov., isolated from the gut of a limpet and proposal of Notoacmeibacteraceae fam. nov. in the order Rhizobiales of the class Alphaproteobacteria.</title>
        <authorList>
            <person name="Huang Z."/>
            <person name="Guo F."/>
            <person name="Lai Q."/>
        </authorList>
    </citation>
    <scope>NUCLEOTIDE SEQUENCE [LARGE SCALE GENOMIC DNA]</scope>
    <source>
        <strain evidence="4">XMTR2A4</strain>
    </source>
</reference>